<keyword evidence="3" id="KW-1185">Reference proteome</keyword>
<dbReference type="EMBL" id="FNOI01000004">
    <property type="protein sequence ID" value="SDX10235.1"/>
    <property type="molecule type" value="Genomic_DNA"/>
</dbReference>
<accession>A0A1H2YYV6</accession>
<protein>
    <submittedName>
        <fullName evidence="2">Hint domain-containing protein</fullName>
    </submittedName>
</protein>
<organism evidence="2 3">
    <name type="scientific">Litoreibacter albidus</name>
    <dbReference type="NCBI Taxonomy" id="670155"/>
    <lineage>
        <taxon>Bacteria</taxon>
        <taxon>Pseudomonadati</taxon>
        <taxon>Pseudomonadota</taxon>
        <taxon>Alphaproteobacteria</taxon>
        <taxon>Rhodobacterales</taxon>
        <taxon>Roseobacteraceae</taxon>
        <taxon>Litoreibacter</taxon>
    </lineage>
</organism>
<dbReference type="AlphaFoldDB" id="A0A1H2YYV6"/>
<dbReference type="RefSeq" id="WP_170833460.1">
    <property type="nucleotide sequence ID" value="NZ_FNOI01000004.1"/>
</dbReference>
<feature type="domain" description="Hedgehog/Intein (Hint)" evidence="1">
    <location>
        <begin position="26"/>
        <end position="157"/>
    </location>
</feature>
<dbReference type="STRING" id="670155.SAMN04488001_2372"/>
<evidence type="ECO:0000313" key="3">
    <source>
        <dbReference type="Proteomes" id="UP000199441"/>
    </source>
</evidence>
<name>A0A1H2YYV6_9RHOB</name>
<dbReference type="InterPro" id="IPR028992">
    <property type="entry name" value="Hedgehog/Intein_dom"/>
</dbReference>
<proteinExistence type="predicted"/>
<evidence type="ECO:0000259" key="1">
    <source>
        <dbReference type="Pfam" id="PF13403"/>
    </source>
</evidence>
<gene>
    <name evidence="2" type="ORF">SAMN04488001_2372</name>
</gene>
<dbReference type="Proteomes" id="UP000199441">
    <property type="component" value="Unassembled WGS sequence"/>
</dbReference>
<evidence type="ECO:0000313" key="2">
    <source>
        <dbReference type="EMBL" id="SDX10235.1"/>
    </source>
</evidence>
<dbReference type="Pfam" id="PF13403">
    <property type="entry name" value="Hint_2"/>
    <property type="match status" value="1"/>
</dbReference>
<reference evidence="3" key="1">
    <citation type="submission" date="2016-10" db="EMBL/GenBank/DDBJ databases">
        <authorList>
            <person name="Varghese N."/>
            <person name="Submissions S."/>
        </authorList>
    </citation>
    <scope>NUCLEOTIDE SEQUENCE [LARGE SCALE GENOMIC DNA]</scope>
    <source>
        <strain evidence="3">DSM 26922</strain>
    </source>
</reference>
<sequence length="204" mass="22091">MFFKSSRKASKVEPLVLTIAPSAGIFAGTKIATRHRWACVEDLSVGDKVLTAEQGEQEIVDLEVRTLSLASAKAAAGQWPLLIPEGAIGNDHAMLVSPDARLVIEDDAAGILFGEACVTVRAENLIGYRGIARARVNGELTHVTIRFEDAQTLVVEGGVFLDVPAPNGLHRFTPLNDRQSRLLVRNMGETDRKERARPVAAGWI</sequence>